<dbReference type="EMBL" id="MPRJ01000065">
    <property type="protein sequence ID" value="OOZ35933.1"/>
    <property type="molecule type" value="Genomic_DNA"/>
</dbReference>
<evidence type="ECO:0000256" key="4">
    <source>
        <dbReference type="ARBA" id="ARBA00022475"/>
    </source>
</evidence>
<evidence type="ECO:0000313" key="12">
    <source>
        <dbReference type="Proteomes" id="UP000190896"/>
    </source>
</evidence>
<keyword evidence="12" id="KW-1185">Reference proteome</keyword>
<dbReference type="Gene3D" id="3.40.50.300">
    <property type="entry name" value="P-loop containing nucleotide triphosphate hydrolases"/>
    <property type="match status" value="2"/>
</dbReference>
<keyword evidence="6 11" id="KW-0067">ATP-binding</keyword>
<evidence type="ECO:0000259" key="10">
    <source>
        <dbReference type="PROSITE" id="PS50893"/>
    </source>
</evidence>
<dbReference type="EC" id="7.4.2.9" evidence="8"/>
<dbReference type="GO" id="GO:0016887">
    <property type="term" value="F:ATP hydrolysis activity"/>
    <property type="evidence" value="ECO:0007669"/>
    <property type="project" value="InterPro"/>
</dbReference>
<keyword evidence="7" id="KW-0472">Membrane</keyword>
<dbReference type="AlphaFoldDB" id="A0A1T2KSW2"/>
<dbReference type="SMART" id="SM00382">
    <property type="entry name" value="AAA"/>
    <property type="match status" value="2"/>
</dbReference>
<gene>
    <name evidence="11" type="ORF">BOW51_09635</name>
</gene>
<dbReference type="InterPro" id="IPR050388">
    <property type="entry name" value="ABC_Ni/Peptide_Import"/>
</dbReference>
<dbReference type="InterPro" id="IPR027417">
    <property type="entry name" value="P-loop_NTPase"/>
</dbReference>
<dbReference type="GO" id="GO:0005524">
    <property type="term" value="F:ATP binding"/>
    <property type="evidence" value="ECO:0007669"/>
    <property type="project" value="UniProtKB-KW"/>
</dbReference>
<keyword evidence="3" id="KW-0813">Transport</keyword>
<dbReference type="InterPro" id="IPR003593">
    <property type="entry name" value="AAA+_ATPase"/>
</dbReference>
<sequence>MADREFLLHVDNLTTLLGSGERPVRAVDGVDLEIHRGETFTLLGESGCGKSMTALSIMRLLPPAGRIAGGNVWLGETNLLDLPENAMRDERGGRMGMIFQEPMTSLNPVLTVGQQIAEAVKIHDPDNRNRVEARVVELLGSVGIPDPERRAREYPHQLSGGMKQRVVIAIALAGRPELLIADEPTTALDVTIQAQVLGLLKDLQQQTGMAIMLITHDLGMVSEVADRVAVMYAGQIVEVAETAHFFGEAGHPYSRKLFDSVPGKEKRDNKLAVIKGTVPSLRETFTGCRFAERCEQVMPVCREQEPDWCELETGQGMRCHLCTQQPDEVAESISPAEEPAWHLPAKASSTDTQLEVDSLKVHFPIHKGVFKRVVGQVKAVDGVSFSIPSGKTLAVVGESGCGKTTVGKGILQLIRPTAGSACFEGEELTQLKGSKLRKRRSDLQIIFQDPVASMNPRMLVGDIIEEGMRAQGVGGSTEQRRARTRELLEHVGLSVDAATRYPHEFSGGQRQRICVARALAVEPRLIVCDEPTSALDVSVQAQILNLLKELQREMGLTYLFITHDISVVAYLAHEVAVMYLGRIVERGTVQEVLESPQHPYTRALLSVVPEIDTEPKRSVIRLEGDMPSPANPPSGCHFHPRCPEATDVCAMAYPEEVQLSVTRSVCCVRVGASTVTGNEENG</sequence>
<dbReference type="InterPro" id="IPR017871">
    <property type="entry name" value="ABC_transporter-like_CS"/>
</dbReference>
<evidence type="ECO:0000313" key="11">
    <source>
        <dbReference type="EMBL" id="OOZ35933.1"/>
    </source>
</evidence>
<evidence type="ECO:0000256" key="3">
    <source>
        <dbReference type="ARBA" id="ARBA00022448"/>
    </source>
</evidence>
<dbReference type="NCBIfam" id="NF007739">
    <property type="entry name" value="PRK10419.1"/>
    <property type="match status" value="2"/>
</dbReference>
<dbReference type="Pfam" id="PF00005">
    <property type="entry name" value="ABC_tran"/>
    <property type="match status" value="2"/>
</dbReference>
<comment type="subcellular location">
    <subcellularLocation>
        <location evidence="1">Cell inner membrane</location>
        <topology evidence="1">Peripheral membrane protein</topology>
    </subcellularLocation>
</comment>
<evidence type="ECO:0000256" key="8">
    <source>
        <dbReference type="ARBA" id="ARBA00038852"/>
    </source>
</evidence>
<comment type="similarity">
    <text evidence="2">Belongs to the ABC transporter superfamily.</text>
</comment>
<reference evidence="11 12" key="1">
    <citation type="submission" date="2016-11" db="EMBL/GenBank/DDBJ databases">
        <title>Mixed transmission modes and dynamic genome evolution in an obligate animal-bacterial symbiosis.</title>
        <authorList>
            <person name="Russell S.L."/>
            <person name="Corbett-Detig R.B."/>
            <person name="Cavanaugh C.M."/>
        </authorList>
    </citation>
    <scope>NUCLEOTIDE SEQUENCE [LARGE SCALE GENOMIC DNA]</scope>
    <source>
        <strain evidence="11">Se-Cadez</strain>
    </source>
</reference>
<evidence type="ECO:0000256" key="7">
    <source>
        <dbReference type="ARBA" id="ARBA00023136"/>
    </source>
</evidence>
<dbReference type="CDD" id="cd03257">
    <property type="entry name" value="ABC_NikE_OppD_transporters"/>
    <property type="match status" value="2"/>
</dbReference>
<dbReference type="GO" id="GO:0055085">
    <property type="term" value="P:transmembrane transport"/>
    <property type="evidence" value="ECO:0007669"/>
    <property type="project" value="UniProtKB-ARBA"/>
</dbReference>
<evidence type="ECO:0000256" key="1">
    <source>
        <dbReference type="ARBA" id="ARBA00004417"/>
    </source>
</evidence>
<comment type="caution">
    <text evidence="11">The sequence shown here is derived from an EMBL/GenBank/DDBJ whole genome shotgun (WGS) entry which is preliminary data.</text>
</comment>
<dbReference type="SUPFAM" id="SSF52540">
    <property type="entry name" value="P-loop containing nucleoside triphosphate hydrolases"/>
    <property type="match status" value="2"/>
</dbReference>
<evidence type="ECO:0000256" key="5">
    <source>
        <dbReference type="ARBA" id="ARBA00022741"/>
    </source>
</evidence>
<dbReference type="FunFam" id="3.40.50.300:FF:000016">
    <property type="entry name" value="Oligopeptide ABC transporter ATP-binding component"/>
    <property type="match status" value="2"/>
</dbReference>
<evidence type="ECO:0000256" key="9">
    <source>
        <dbReference type="ARBA" id="ARBA00047356"/>
    </source>
</evidence>
<dbReference type="NCBIfam" id="TIGR01727">
    <property type="entry name" value="oligo_HPY"/>
    <property type="match status" value="2"/>
</dbReference>
<proteinExistence type="inferred from homology"/>
<dbReference type="PANTHER" id="PTHR43297:SF2">
    <property type="entry name" value="DIPEPTIDE TRANSPORT ATP-BINDING PROTEIN DPPD"/>
    <property type="match status" value="1"/>
</dbReference>
<dbReference type="OrthoDB" id="9784450at2"/>
<keyword evidence="4" id="KW-1003">Cell membrane</keyword>
<dbReference type="GO" id="GO:0015833">
    <property type="term" value="P:peptide transport"/>
    <property type="evidence" value="ECO:0007669"/>
    <property type="project" value="InterPro"/>
</dbReference>
<evidence type="ECO:0000256" key="6">
    <source>
        <dbReference type="ARBA" id="ARBA00022840"/>
    </source>
</evidence>
<dbReference type="PROSITE" id="PS50893">
    <property type="entry name" value="ABC_TRANSPORTER_2"/>
    <property type="match status" value="2"/>
</dbReference>
<dbReference type="PROSITE" id="PS00211">
    <property type="entry name" value="ABC_TRANSPORTER_1"/>
    <property type="match status" value="2"/>
</dbReference>
<accession>A0A1T2KSW2</accession>
<dbReference type="RefSeq" id="WP_078487799.1">
    <property type="nucleotide sequence ID" value="NZ_MPRJ01000065.1"/>
</dbReference>
<protein>
    <recommendedName>
        <fullName evidence="8">ABC-type dipeptide transporter</fullName>
        <ecNumber evidence="8">7.4.2.9</ecNumber>
    </recommendedName>
</protein>
<feature type="domain" description="ABC transporter" evidence="10">
    <location>
        <begin position="8"/>
        <end position="258"/>
    </location>
</feature>
<dbReference type="PANTHER" id="PTHR43297">
    <property type="entry name" value="OLIGOPEPTIDE TRANSPORT ATP-BINDING PROTEIN APPD"/>
    <property type="match status" value="1"/>
</dbReference>
<dbReference type="GO" id="GO:0005886">
    <property type="term" value="C:plasma membrane"/>
    <property type="evidence" value="ECO:0007669"/>
    <property type="project" value="UniProtKB-SubCell"/>
</dbReference>
<dbReference type="Pfam" id="PF08352">
    <property type="entry name" value="oligo_HPY"/>
    <property type="match status" value="2"/>
</dbReference>
<organism evidence="11 12">
    <name type="scientific">Solemya velesiana gill symbiont</name>
    <dbReference type="NCBI Taxonomy" id="1918948"/>
    <lineage>
        <taxon>Bacteria</taxon>
        <taxon>Pseudomonadati</taxon>
        <taxon>Pseudomonadota</taxon>
        <taxon>Gammaproteobacteria</taxon>
        <taxon>sulfur-oxidizing symbionts</taxon>
    </lineage>
</organism>
<keyword evidence="5" id="KW-0547">Nucleotide-binding</keyword>
<dbReference type="InterPro" id="IPR013563">
    <property type="entry name" value="Oligopep_ABC_C"/>
</dbReference>
<dbReference type="InterPro" id="IPR003439">
    <property type="entry name" value="ABC_transporter-like_ATP-bd"/>
</dbReference>
<dbReference type="Proteomes" id="UP000190896">
    <property type="component" value="Unassembled WGS sequence"/>
</dbReference>
<name>A0A1T2KSW2_9GAMM</name>
<evidence type="ECO:0000256" key="2">
    <source>
        <dbReference type="ARBA" id="ARBA00005417"/>
    </source>
</evidence>
<feature type="domain" description="ABC transporter" evidence="10">
    <location>
        <begin position="354"/>
        <end position="605"/>
    </location>
</feature>
<comment type="catalytic activity">
    <reaction evidence="9">
        <text>a dipeptide(out) + ATP + H2O = a dipeptide(in) + ADP + phosphate + H(+)</text>
        <dbReference type="Rhea" id="RHEA:23120"/>
        <dbReference type="ChEBI" id="CHEBI:15377"/>
        <dbReference type="ChEBI" id="CHEBI:15378"/>
        <dbReference type="ChEBI" id="CHEBI:30616"/>
        <dbReference type="ChEBI" id="CHEBI:43474"/>
        <dbReference type="ChEBI" id="CHEBI:90799"/>
        <dbReference type="ChEBI" id="CHEBI:456216"/>
        <dbReference type="EC" id="7.4.2.9"/>
    </reaction>
</comment>
<dbReference type="NCBIfam" id="NF008453">
    <property type="entry name" value="PRK11308.1"/>
    <property type="match status" value="2"/>
</dbReference>